<dbReference type="InterPro" id="IPR050523">
    <property type="entry name" value="AKR_Detox_Biosynth"/>
</dbReference>
<dbReference type="OrthoDB" id="5523216at2"/>
<gene>
    <name evidence="3" type="ORF">AKJ09_05040</name>
</gene>
<name>A0A0K1PYB8_9BACT</name>
<dbReference type="SUPFAM" id="SSF51430">
    <property type="entry name" value="NAD(P)-linked oxidoreductase"/>
    <property type="match status" value="1"/>
</dbReference>
<dbReference type="RefSeq" id="WP_146649344.1">
    <property type="nucleotide sequence ID" value="NZ_CP012333.1"/>
</dbReference>
<dbReference type="GO" id="GO:0005829">
    <property type="term" value="C:cytosol"/>
    <property type="evidence" value="ECO:0007669"/>
    <property type="project" value="TreeGrafter"/>
</dbReference>
<dbReference type="AlphaFoldDB" id="A0A0K1PYB8"/>
<feature type="domain" description="NADP-dependent oxidoreductase" evidence="2">
    <location>
        <begin position="20"/>
        <end position="318"/>
    </location>
</feature>
<dbReference type="InterPro" id="IPR036812">
    <property type="entry name" value="NAD(P)_OxRdtase_dom_sf"/>
</dbReference>
<dbReference type="PANTHER" id="PTHR43364:SF4">
    <property type="entry name" value="NAD(P)-LINKED OXIDOREDUCTASE SUPERFAMILY PROTEIN"/>
    <property type="match status" value="1"/>
</dbReference>
<evidence type="ECO:0000313" key="3">
    <source>
        <dbReference type="EMBL" id="AKU98376.1"/>
    </source>
</evidence>
<dbReference type="PANTHER" id="PTHR43364">
    <property type="entry name" value="NADH-SPECIFIC METHYLGLYOXAL REDUCTASE-RELATED"/>
    <property type="match status" value="1"/>
</dbReference>
<dbReference type="GO" id="GO:0016491">
    <property type="term" value="F:oxidoreductase activity"/>
    <property type="evidence" value="ECO:0007669"/>
    <property type="project" value="UniProtKB-KW"/>
</dbReference>
<dbReference type="CDD" id="cd19080">
    <property type="entry name" value="AKR_AKR9A_9B"/>
    <property type="match status" value="1"/>
</dbReference>
<proteinExistence type="predicted"/>
<dbReference type="Pfam" id="PF00248">
    <property type="entry name" value="Aldo_ket_red"/>
    <property type="match status" value="1"/>
</dbReference>
<dbReference type="PATRIC" id="fig|1391654.3.peg.5100"/>
<sequence>MPIDDYVTLGHSGLRVSPFCLGAMTFGQDDWGSSVADSQRIMDAYIDRGGNFIDTANLYTRGRSEKIIGEHLGHGPRKRQRLVLATKFFGSLFPGDPNAGGTSRKAIHAQLDESLRRLETDYVDLYWMHAWDKFTPIDETMRTLDDLVRAGKIRYIGFSDTPAWKVAEAQVTAQLRGLSPLVALQIEYSLLERTVEGEFLAMADELGLGVMPWSPLKNGVLTGKYARRDKGNHAPDRGAFALPALSDDRTFDVIECAERIASELDATVAQVALAWLCGRRAVASPVVGARTIGQLEQNLKALDLRLTDLQRQQLDEASKPQLAFPAAFLEFVGRVAYGGTTIRGVSYPATPYAPKSDADRY</sequence>
<dbReference type="FunFam" id="3.20.20.100:FF:000004">
    <property type="entry name" value="Oxidoreductase, aldo/keto reductase"/>
    <property type="match status" value="1"/>
</dbReference>
<dbReference type="STRING" id="1391654.AKJ09_05040"/>
<dbReference type="InterPro" id="IPR023210">
    <property type="entry name" value="NADP_OxRdtase_dom"/>
</dbReference>
<keyword evidence="1" id="KW-0560">Oxidoreductase</keyword>
<evidence type="ECO:0000259" key="2">
    <source>
        <dbReference type="Pfam" id="PF00248"/>
    </source>
</evidence>
<keyword evidence="4" id="KW-1185">Reference proteome</keyword>
<evidence type="ECO:0000313" key="4">
    <source>
        <dbReference type="Proteomes" id="UP000064967"/>
    </source>
</evidence>
<dbReference type="Gene3D" id="3.20.20.100">
    <property type="entry name" value="NADP-dependent oxidoreductase domain"/>
    <property type="match status" value="1"/>
</dbReference>
<dbReference type="KEGG" id="llu:AKJ09_05040"/>
<reference evidence="3 4" key="1">
    <citation type="submission" date="2015-08" db="EMBL/GenBank/DDBJ databases">
        <authorList>
            <person name="Babu N.S."/>
            <person name="Beckwith C.J."/>
            <person name="Beseler K.G."/>
            <person name="Brison A."/>
            <person name="Carone J.V."/>
            <person name="Caskin T.P."/>
            <person name="Diamond M."/>
            <person name="Durham M.E."/>
            <person name="Foxe J.M."/>
            <person name="Go M."/>
            <person name="Henderson B.A."/>
            <person name="Jones I.B."/>
            <person name="McGettigan J.A."/>
            <person name="Micheletti S.J."/>
            <person name="Nasrallah M.E."/>
            <person name="Ortiz D."/>
            <person name="Piller C.R."/>
            <person name="Privatt S.R."/>
            <person name="Schneider S.L."/>
            <person name="Sharp S."/>
            <person name="Smith T.C."/>
            <person name="Stanton J.D."/>
            <person name="Ullery H.E."/>
            <person name="Wilson R.J."/>
            <person name="Serrano M.G."/>
            <person name="Buck G."/>
            <person name="Lee V."/>
            <person name="Wang Y."/>
            <person name="Carvalho R."/>
            <person name="Voegtly L."/>
            <person name="Shi R."/>
            <person name="Duckworth R."/>
            <person name="Johnson A."/>
            <person name="Loviza R."/>
            <person name="Walstead R."/>
            <person name="Shah Z."/>
            <person name="Kiflezghi M."/>
            <person name="Wade K."/>
            <person name="Ball S.L."/>
            <person name="Bradley K.W."/>
            <person name="Asai D.J."/>
            <person name="Bowman C.A."/>
            <person name="Russell D.A."/>
            <person name="Pope W.H."/>
            <person name="Jacobs-Sera D."/>
            <person name="Hendrix R.W."/>
            <person name="Hatfull G.F."/>
        </authorList>
    </citation>
    <scope>NUCLEOTIDE SEQUENCE [LARGE SCALE GENOMIC DNA]</scope>
    <source>
        <strain evidence="3 4">DSM 27648</strain>
    </source>
</reference>
<evidence type="ECO:0000256" key="1">
    <source>
        <dbReference type="ARBA" id="ARBA00023002"/>
    </source>
</evidence>
<accession>A0A0K1PYB8</accession>
<dbReference type="Proteomes" id="UP000064967">
    <property type="component" value="Chromosome"/>
</dbReference>
<organism evidence="3 4">
    <name type="scientific">Labilithrix luteola</name>
    <dbReference type="NCBI Taxonomy" id="1391654"/>
    <lineage>
        <taxon>Bacteria</taxon>
        <taxon>Pseudomonadati</taxon>
        <taxon>Myxococcota</taxon>
        <taxon>Polyangia</taxon>
        <taxon>Polyangiales</taxon>
        <taxon>Labilitrichaceae</taxon>
        <taxon>Labilithrix</taxon>
    </lineage>
</organism>
<dbReference type="EMBL" id="CP012333">
    <property type="protein sequence ID" value="AKU98376.1"/>
    <property type="molecule type" value="Genomic_DNA"/>
</dbReference>
<protein>
    <submittedName>
        <fullName evidence="3">L-fuco-beta-pyranose dehydrogenase</fullName>
    </submittedName>
</protein>